<evidence type="ECO:0000256" key="1">
    <source>
        <dbReference type="ARBA" id="ARBA00004123"/>
    </source>
</evidence>
<keyword evidence="3" id="KW-0805">Transcription regulation</keyword>
<dbReference type="Pfam" id="PF00170">
    <property type="entry name" value="bZIP_1"/>
    <property type="match status" value="1"/>
</dbReference>
<dbReference type="PROSITE" id="PS50217">
    <property type="entry name" value="BZIP"/>
    <property type="match status" value="1"/>
</dbReference>
<dbReference type="GO" id="GO:0006351">
    <property type="term" value="P:DNA-templated transcription"/>
    <property type="evidence" value="ECO:0007669"/>
    <property type="project" value="InterPro"/>
</dbReference>
<dbReference type="PANTHER" id="PTHR45693">
    <property type="entry name" value="TRANSCRIPTION FACTOR TGA9"/>
    <property type="match status" value="1"/>
</dbReference>
<reference evidence="9" key="1">
    <citation type="submission" date="2022-05" db="EMBL/GenBank/DDBJ databases">
        <title>The Musa troglodytarum L. genome provides insights into the mechanism of non-climacteric behaviour and enrichment of carotenoids.</title>
        <authorList>
            <person name="Wang J."/>
        </authorList>
    </citation>
    <scope>NUCLEOTIDE SEQUENCE</scope>
    <source>
        <tissue evidence="9">Leaf</tissue>
    </source>
</reference>
<gene>
    <name evidence="9" type="ORF">MUK42_05267</name>
</gene>
<evidence type="ECO:0000256" key="4">
    <source>
        <dbReference type="ARBA" id="ARBA00023125"/>
    </source>
</evidence>
<dbReference type="SUPFAM" id="SSF57959">
    <property type="entry name" value="Leucine zipper domain"/>
    <property type="match status" value="1"/>
</dbReference>
<name>A0A9E7HMA4_9LILI</name>
<dbReference type="CDD" id="cd14708">
    <property type="entry name" value="bZIP_HBP1b-like"/>
    <property type="match status" value="1"/>
</dbReference>
<dbReference type="EMBL" id="CP097510">
    <property type="protein sequence ID" value="URE35740.1"/>
    <property type="molecule type" value="Genomic_DNA"/>
</dbReference>
<dbReference type="GO" id="GO:0043565">
    <property type="term" value="F:sequence-specific DNA binding"/>
    <property type="evidence" value="ECO:0007669"/>
    <property type="project" value="InterPro"/>
</dbReference>
<evidence type="ECO:0000256" key="6">
    <source>
        <dbReference type="ARBA" id="ARBA00023242"/>
    </source>
</evidence>
<dbReference type="PROSITE" id="PS51806">
    <property type="entry name" value="DOG1"/>
    <property type="match status" value="1"/>
</dbReference>
<sequence>MAAAGVSQIGIGLEVLLSVVESRFRGAPRQLLDRSITFPFTTSRRMGIYEPDHQIGMWEDSFKTDSCQNICTSPAAETDMRLVYMLEHIPHKELTQPKDYDQETNKSSDKVLRRLAQNREAARKSRLRKKAYVQQLESSRLKLCQLEQELEQVRQKGIYIGGRLGERTLGLSGSVNSGIAVFEMEYGHWVEKQNQQTCQLRAALQAHASDIDLHMLVESGIRHYDNLFRIKAITAKSDVFYLMSGMWRTPTERFFLWIGGFRPSKLLKVLSSQLNPLTEQQMRAVTGLQQCSQQAEDALSQGLEKLKQTLSETLACDPFGTFGVTNYMGQMAIAMTKLEALVSFVNQVTYKFCRRNQFILRITFGSRRCGKCTTSSQLANQHEGCLPWATTSNVFAPLAPNGRLVLPREPA</sequence>
<keyword evidence="10" id="KW-1185">Reference proteome</keyword>
<dbReference type="Proteomes" id="UP001055439">
    <property type="component" value="Chromosome 8"/>
</dbReference>
<dbReference type="Pfam" id="PF14144">
    <property type="entry name" value="DOG1"/>
    <property type="match status" value="1"/>
</dbReference>
<comment type="similarity">
    <text evidence="2">Belongs to the bZIP family.</text>
</comment>
<protein>
    <submittedName>
        <fullName evidence="9">Uncharacterized protein</fullName>
    </submittedName>
</protein>
<dbReference type="Gene3D" id="1.20.5.170">
    <property type="match status" value="1"/>
</dbReference>
<evidence type="ECO:0000256" key="2">
    <source>
        <dbReference type="ARBA" id="ARBA00007163"/>
    </source>
</evidence>
<dbReference type="PROSITE" id="PS00036">
    <property type="entry name" value="BZIP_BASIC"/>
    <property type="match status" value="1"/>
</dbReference>
<comment type="subcellular location">
    <subcellularLocation>
        <location evidence="1">Nucleus</location>
    </subcellularLocation>
</comment>
<accession>A0A9E7HMA4</accession>
<feature type="domain" description="DOG1" evidence="8">
    <location>
        <begin position="179"/>
        <end position="393"/>
    </location>
</feature>
<feature type="domain" description="BZIP" evidence="7">
    <location>
        <begin position="108"/>
        <end position="152"/>
    </location>
</feature>
<dbReference type="AlphaFoldDB" id="A0A9E7HMA4"/>
<dbReference type="InterPro" id="IPR025422">
    <property type="entry name" value="TGA_domain"/>
</dbReference>
<dbReference type="GO" id="GO:0003700">
    <property type="term" value="F:DNA-binding transcription factor activity"/>
    <property type="evidence" value="ECO:0007669"/>
    <property type="project" value="InterPro"/>
</dbReference>
<keyword evidence="6" id="KW-0539">Nucleus</keyword>
<dbReference type="InterPro" id="IPR046347">
    <property type="entry name" value="bZIP_sf"/>
</dbReference>
<dbReference type="SMART" id="SM00338">
    <property type="entry name" value="BRLZ"/>
    <property type="match status" value="1"/>
</dbReference>
<evidence type="ECO:0000256" key="3">
    <source>
        <dbReference type="ARBA" id="ARBA00023015"/>
    </source>
</evidence>
<evidence type="ECO:0000256" key="5">
    <source>
        <dbReference type="ARBA" id="ARBA00023163"/>
    </source>
</evidence>
<evidence type="ECO:0000313" key="10">
    <source>
        <dbReference type="Proteomes" id="UP001055439"/>
    </source>
</evidence>
<organism evidence="9 10">
    <name type="scientific">Musa troglodytarum</name>
    <name type="common">fe'i banana</name>
    <dbReference type="NCBI Taxonomy" id="320322"/>
    <lineage>
        <taxon>Eukaryota</taxon>
        <taxon>Viridiplantae</taxon>
        <taxon>Streptophyta</taxon>
        <taxon>Embryophyta</taxon>
        <taxon>Tracheophyta</taxon>
        <taxon>Spermatophyta</taxon>
        <taxon>Magnoliopsida</taxon>
        <taxon>Liliopsida</taxon>
        <taxon>Zingiberales</taxon>
        <taxon>Musaceae</taxon>
        <taxon>Musa</taxon>
    </lineage>
</organism>
<evidence type="ECO:0000259" key="7">
    <source>
        <dbReference type="PROSITE" id="PS50217"/>
    </source>
</evidence>
<dbReference type="PANTHER" id="PTHR45693:SF36">
    <property type="entry name" value="TRANSCRIPTION FACTOR TGA4"/>
    <property type="match status" value="1"/>
</dbReference>
<dbReference type="FunFam" id="1.20.5.170:FF:000019">
    <property type="entry name" value="BZIP family transcription factor"/>
    <property type="match status" value="1"/>
</dbReference>
<dbReference type="GO" id="GO:0005634">
    <property type="term" value="C:nucleus"/>
    <property type="evidence" value="ECO:0007669"/>
    <property type="project" value="UniProtKB-SubCell"/>
</dbReference>
<dbReference type="InterPro" id="IPR004827">
    <property type="entry name" value="bZIP"/>
</dbReference>
<proteinExistence type="inferred from homology"/>
<dbReference type="OrthoDB" id="2015618at2759"/>
<evidence type="ECO:0000313" key="9">
    <source>
        <dbReference type="EMBL" id="URE35740.1"/>
    </source>
</evidence>
<keyword evidence="5" id="KW-0804">Transcription</keyword>
<evidence type="ECO:0000259" key="8">
    <source>
        <dbReference type="PROSITE" id="PS51806"/>
    </source>
</evidence>
<keyword evidence="4" id="KW-0238">DNA-binding</keyword>